<dbReference type="InterPro" id="IPR016181">
    <property type="entry name" value="Acyl_CoA_acyltransferase"/>
</dbReference>
<feature type="domain" description="N-acetyltransferase" evidence="1">
    <location>
        <begin position="1"/>
        <end position="125"/>
    </location>
</feature>
<evidence type="ECO:0000313" key="3">
    <source>
        <dbReference type="Proteomes" id="UP000265541"/>
    </source>
</evidence>
<protein>
    <submittedName>
        <fullName evidence="2">GNAT family N-acetyltransferase</fullName>
    </submittedName>
</protein>
<dbReference type="GO" id="GO:0016747">
    <property type="term" value="F:acyltransferase activity, transferring groups other than amino-acyl groups"/>
    <property type="evidence" value="ECO:0007669"/>
    <property type="project" value="InterPro"/>
</dbReference>
<reference evidence="2 3" key="1">
    <citation type="journal article" date="2016" name="Front. Microbiol.">
        <title>Comprehensive Phylogenetic Analysis of Bovine Non-aureus Staphylococci Species Based on Whole-Genome Sequencing.</title>
        <authorList>
            <person name="Naushad S."/>
            <person name="Barkema H.W."/>
            <person name="Luby C."/>
            <person name="Condas L.A."/>
            <person name="Nobrega D.B."/>
            <person name="Carson D.A."/>
            <person name="De Buck J."/>
        </authorList>
    </citation>
    <scope>NUCLEOTIDE SEQUENCE [LARGE SCALE GENOMIC DNA]</scope>
    <source>
        <strain evidence="2 3">SNUC 4781</strain>
    </source>
</reference>
<sequence length="125" mass="14506">MTIKFATNKDMEVIYSAVPRLFKEAMSCRIAVSDDVLKALSKELVSQGAQYFVWKDDELIKGFILYDTKFNDLTQQEYGFIYELYVFKPYRNMGGARKLMQFIQAHVHNKGLRTLKLNVFTSNTA</sequence>
<dbReference type="PROSITE" id="PS51186">
    <property type="entry name" value="GNAT"/>
    <property type="match status" value="1"/>
</dbReference>
<evidence type="ECO:0000259" key="1">
    <source>
        <dbReference type="PROSITE" id="PS51186"/>
    </source>
</evidence>
<dbReference type="Proteomes" id="UP000265541">
    <property type="component" value="Unassembled WGS sequence"/>
</dbReference>
<dbReference type="SUPFAM" id="SSF55729">
    <property type="entry name" value="Acyl-CoA N-acyltransferases (Nat)"/>
    <property type="match status" value="1"/>
</dbReference>
<organism evidence="2 3">
    <name type="scientific">Staphylococcus gallinarum</name>
    <dbReference type="NCBI Taxonomy" id="1293"/>
    <lineage>
        <taxon>Bacteria</taxon>
        <taxon>Bacillati</taxon>
        <taxon>Bacillota</taxon>
        <taxon>Bacilli</taxon>
        <taxon>Bacillales</taxon>
        <taxon>Staphylococcaceae</taxon>
        <taxon>Staphylococcus</taxon>
    </lineage>
</organism>
<keyword evidence="2" id="KW-0808">Transferase</keyword>
<accession>A0A3A0W5N3</accession>
<dbReference type="RefSeq" id="WP_119483902.1">
    <property type="nucleotide sequence ID" value="NZ_QYJN01000001.1"/>
</dbReference>
<dbReference type="AlphaFoldDB" id="A0A3A0W5N3"/>
<dbReference type="EMBL" id="QYJN01000001">
    <property type="protein sequence ID" value="RIP37087.1"/>
    <property type="molecule type" value="Genomic_DNA"/>
</dbReference>
<proteinExistence type="predicted"/>
<gene>
    <name evidence="2" type="ORF">BUZ14_00650</name>
</gene>
<evidence type="ECO:0000313" key="2">
    <source>
        <dbReference type="EMBL" id="RIP37087.1"/>
    </source>
</evidence>
<dbReference type="Pfam" id="PF00583">
    <property type="entry name" value="Acetyltransf_1"/>
    <property type="match status" value="1"/>
</dbReference>
<comment type="caution">
    <text evidence="2">The sequence shown here is derived from an EMBL/GenBank/DDBJ whole genome shotgun (WGS) entry which is preliminary data.</text>
</comment>
<dbReference type="Gene3D" id="3.40.630.30">
    <property type="match status" value="1"/>
</dbReference>
<name>A0A3A0W5N3_STAGA</name>
<dbReference type="OrthoDB" id="156739at2"/>
<dbReference type="CDD" id="cd04301">
    <property type="entry name" value="NAT_SF"/>
    <property type="match status" value="1"/>
</dbReference>
<dbReference type="InterPro" id="IPR000182">
    <property type="entry name" value="GNAT_dom"/>
</dbReference>